<dbReference type="InterPro" id="IPR018181">
    <property type="entry name" value="Heat_shock_70_CS"/>
</dbReference>
<name>A0A955RW50_UNCKA</name>
<reference evidence="4" key="2">
    <citation type="journal article" date="2021" name="Microbiome">
        <title>Successional dynamics and alternative stable states in a saline activated sludge microbial community over 9 years.</title>
        <authorList>
            <person name="Wang Y."/>
            <person name="Ye J."/>
            <person name="Ju F."/>
            <person name="Liu L."/>
            <person name="Boyd J.A."/>
            <person name="Deng Y."/>
            <person name="Parks D.H."/>
            <person name="Jiang X."/>
            <person name="Yin X."/>
            <person name="Woodcroft B.J."/>
            <person name="Tyson G.W."/>
            <person name="Hugenholtz P."/>
            <person name="Polz M.F."/>
            <person name="Zhang T."/>
        </authorList>
    </citation>
    <scope>NUCLEOTIDE SEQUENCE</scope>
    <source>
        <strain evidence="4">HKST-UBA02</strain>
    </source>
</reference>
<comment type="similarity">
    <text evidence="1">Belongs to the heat shock protein 70 family.</text>
</comment>
<dbReference type="SUPFAM" id="SSF53067">
    <property type="entry name" value="Actin-like ATPase domain"/>
    <property type="match status" value="1"/>
</dbReference>
<reference evidence="4" key="1">
    <citation type="submission" date="2020-04" db="EMBL/GenBank/DDBJ databases">
        <authorList>
            <person name="Zhang T."/>
        </authorList>
    </citation>
    <scope>NUCLEOTIDE SEQUENCE</scope>
    <source>
        <strain evidence="4">HKST-UBA02</strain>
    </source>
</reference>
<gene>
    <name evidence="4" type="ORF">KC573_01505</name>
</gene>
<dbReference type="EMBL" id="JAGQKY010000047">
    <property type="protein sequence ID" value="MCA9397479.1"/>
    <property type="molecule type" value="Genomic_DNA"/>
</dbReference>
<dbReference type="InterPro" id="IPR043129">
    <property type="entry name" value="ATPase_NBD"/>
</dbReference>
<feature type="non-terminal residue" evidence="4">
    <location>
        <position position="1"/>
    </location>
</feature>
<dbReference type="Gene3D" id="3.90.640.10">
    <property type="entry name" value="Actin, Chain A, domain 4"/>
    <property type="match status" value="2"/>
</dbReference>
<dbReference type="AlphaFoldDB" id="A0A955RW50"/>
<accession>A0A955RW50</accession>
<dbReference type="GO" id="GO:0140662">
    <property type="term" value="F:ATP-dependent protein folding chaperone"/>
    <property type="evidence" value="ECO:0007669"/>
    <property type="project" value="InterPro"/>
</dbReference>
<keyword evidence="2" id="KW-0547">Nucleotide-binding</keyword>
<dbReference type="Proteomes" id="UP000699691">
    <property type="component" value="Unassembled WGS sequence"/>
</dbReference>
<dbReference type="Pfam" id="PF00012">
    <property type="entry name" value="HSP70"/>
    <property type="match status" value="2"/>
</dbReference>
<evidence type="ECO:0000256" key="2">
    <source>
        <dbReference type="ARBA" id="ARBA00022741"/>
    </source>
</evidence>
<evidence type="ECO:0000313" key="5">
    <source>
        <dbReference type="Proteomes" id="UP000699691"/>
    </source>
</evidence>
<keyword evidence="3" id="KW-0067">ATP-binding</keyword>
<evidence type="ECO:0000256" key="3">
    <source>
        <dbReference type="ARBA" id="ARBA00022840"/>
    </source>
</evidence>
<dbReference type="Gene3D" id="3.30.420.40">
    <property type="match status" value="3"/>
</dbReference>
<proteinExistence type="inferred from homology"/>
<sequence length="255" mass="28698">FLAEPIAAALSYLSNDSADTTILVFDFGGGTLDFSLVRREQGTKAKVVGTGGLSIGGNTFNEEIMVKILAPFFGSEERWGRMQLPMPVYLKHSLRRWYELDKLQTREMRDFLAEVARTGQNEKYVRNLQDLINYDLGFALFQKIEEAKKTLSNSSEARITFNREGVNLDTTISRDQFEQILDPYEIQIDRALDALLKEAALSTESIDHVIATGGSSQIPKFKQLLADKFGEDKIRYHDIFTGVGEGLALADRLEM</sequence>
<protein>
    <submittedName>
        <fullName evidence="4">Hsp70 family protein</fullName>
    </submittedName>
</protein>
<evidence type="ECO:0000256" key="1">
    <source>
        <dbReference type="ARBA" id="ARBA00007381"/>
    </source>
</evidence>
<dbReference type="GO" id="GO:0005524">
    <property type="term" value="F:ATP binding"/>
    <property type="evidence" value="ECO:0007669"/>
    <property type="project" value="UniProtKB-KW"/>
</dbReference>
<evidence type="ECO:0000313" key="4">
    <source>
        <dbReference type="EMBL" id="MCA9397479.1"/>
    </source>
</evidence>
<dbReference type="PROSITE" id="PS00329">
    <property type="entry name" value="HSP70_2"/>
    <property type="match status" value="1"/>
</dbReference>
<dbReference type="PANTHER" id="PTHR19375">
    <property type="entry name" value="HEAT SHOCK PROTEIN 70KDA"/>
    <property type="match status" value="1"/>
</dbReference>
<comment type="caution">
    <text evidence="4">The sequence shown here is derived from an EMBL/GenBank/DDBJ whole genome shotgun (WGS) entry which is preliminary data.</text>
</comment>
<organism evidence="4 5">
    <name type="scientific">candidate division WWE3 bacterium</name>
    <dbReference type="NCBI Taxonomy" id="2053526"/>
    <lineage>
        <taxon>Bacteria</taxon>
        <taxon>Katanobacteria</taxon>
    </lineage>
</organism>
<dbReference type="InterPro" id="IPR013126">
    <property type="entry name" value="Hsp_70_fam"/>
</dbReference>